<evidence type="ECO:0000313" key="2">
    <source>
        <dbReference type="EMBL" id="CAA9462394.1"/>
    </source>
</evidence>
<evidence type="ECO:0000256" key="1">
    <source>
        <dbReference type="SAM" id="MobiDB-lite"/>
    </source>
</evidence>
<protein>
    <submittedName>
        <fullName evidence="2">Uncharacterized protein</fullName>
    </submittedName>
</protein>
<reference evidence="2" key="1">
    <citation type="submission" date="2020-02" db="EMBL/GenBank/DDBJ databases">
        <authorList>
            <person name="Meier V. D."/>
        </authorList>
    </citation>
    <scope>NUCLEOTIDE SEQUENCE</scope>
    <source>
        <strain evidence="2">AVDCRST_MAG38</strain>
    </source>
</reference>
<name>A0A6J4RD14_9ACTN</name>
<organism evidence="2">
    <name type="scientific">uncultured Solirubrobacteraceae bacterium</name>
    <dbReference type="NCBI Taxonomy" id="1162706"/>
    <lineage>
        <taxon>Bacteria</taxon>
        <taxon>Bacillati</taxon>
        <taxon>Actinomycetota</taxon>
        <taxon>Thermoleophilia</taxon>
        <taxon>Solirubrobacterales</taxon>
        <taxon>Solirubrobacteraceae</taxon>
        <taxon>environmental samples</taxon>
    </lineage>
</organism>
<dbReference type="EMBL" id="CADCVJ010000015">
    <property type="protein sequence ID" value="CAA9462394.1"/>
    <property type="molecule type" value="Genomic_DNA"/>
</dbReference>
<gene>
    <name evidence="2" type="ORF">AVDCRST_MAG38-249</name>
</gene>
<accession>A0A6J4RD14</accession>
<feature type="compositionally biased region" description="Basic and acidic residues" evidence="1">
    <location>
        <begin position="30"/>
        <end position="42"/>
    </location>
</feature>
<feature type="region of interest" description="Disordered" evidence="1">
    <location>
        <begin position="1"/>
        <end position="50"/>
    </location>
</feature>
<feature type="non-terminal residue" evidence="2">
    <location>
        <position position="1"/>
    </location>
</feature>
<sequence length="50" mass="5536">GRRGPRRTGDRPRAAGSHVPLLLQPPRMPWIDRHLAADHRDPAGPARSPL</sequence>
<feature type="non-terminal residue" evidence="2">
    <location>
        <position position="50"/>
    </location>
</feature>
<proteinExistence type="predicted"/>
<dbReference type="AlphaFoldDB" id="A0A6J4RD14"/>